<evidence type="ECO:0000313" key="2">
    <source>
        <dbReference type="Proteomes" id="UP001054945"/>
    </source>
</evidence>
<protein>
    <submittedName>
        <fullName evidence="1">Uncharacterized protein</fullName>
    </submittedName>
</protein>
<evidence type="ECO:0000313" key="1">
    <source>
        <dbReference type="EMBL" id="GIX82946.1"/>
    </source>
</evidence>
<name>A0AAV4NGV1_CAEEX</name>
<keyword evidence="2" id="KW-1185">Reference proteome</keyword>
<accession>A0AAV4NGV1</accession>
<dbReference type="AlphaFoldDB" id="A0AAV4NGV1"/>
<proteinExistence type="predicted"/>
<gene>
    <name evidence="1" type="ORF">CEXT_160071</name>
</gene>
<reference evidence="1 2" key="1">
    <citation type="submission" date="2021-06" db="EMBL/GenBank/DDBJ databases">
        <title>Caerostris extrusa draft genome.</title>
        <authorList>
            <person name="Kono N."/>
            <person name="Arakawa K."/>
        </authorList>
    </citation>
    <scope>NUCLEOTIDE SEQUENCE [LARGE SCALE GENOMIC DNA]</scope>
</reference>
<sequence>MTNSDLIKNLRHICGLNCISLSVHSVFNSMSLNWEPNKETDMKYKMKLEKMNSELNSSDYFLFGRVKKSDLRSSTCSNLFFNPLSV</sequence>
<comment type="caution">
    <text evidence="1">The sequence shown here is derived from an EMBL/GenBank/DDBJ whole genome shotgun (WGS) entry which is preliminary data.</text>
</comment>
<organism evidence="1 2">
    <name type="scientific">Caerostris extrusa</name>
    <name type="common">Bark spider</name>
    <name type="synonym">Caerostris bankana</name>
    <dbReference type="NCBI Taxonomy" id="172846"/>
    <lineage>
        <taxon>Eukaryota</taxon>
        <taxon>Metazoa</taxon>
        <taxon>Ecdysozoa</taxon>
        <taxon>Arthropoda</taxon>
        <taxon>Chelicerata</taxon>
        <taxon>Arachnida</taxon>
        <taxon>Araneae</taxon>
        <taxon>Araneomorphae</taxon>
        <taxon>Entelegynae</taxon>
        <taxon>Araneoidea</taxon>
        <taxon>Araneidae</taxon>
        <taxon>Caerostris</taxon>
    </lineage>
</organism>
<dbReference type="Proteomes" id="UP001054945">
    <property type="component" value="Unassembled WGS sequence"/>
</dbReference>
<dbReference type="EMBL" id="BPLR01003274">
    <property type="protein sequence ID" value="GIX82946.1"/>
    <property type="molecule type" value="Genomic_DNA"/>
</dbReference>